<dbReference type="AlphaFoldDB" id="A0A317C4Q6"/>
<proteinExistence type="predicted"/>
<comment type="caution">
    <text evidence="2">The sequence shown here is derived from an EMBL/GenBank/DDBJ whole genome shotgun (WGS) entry which is preliminary data.</text>
</comment>
<evidence type="ECO:0000313" key="2">
    <source>
        <dbReference type="EMBL" id="PWQ93656.1"/>
    </source>
</evidence>
<dbReference type="Pfam" id="PF14284">
    <property type="entry name" value="PcfJ"/>
    <property type="match status" value="1"/>
</dbReference>
<accession>A0A317C4Q6</accession>
<name>A0A317C4Q6_9GAMM</name>
<reference evidence="2 3" key="1">
    <citation type="submission" date="2018-05" db="EMBL/GenBank/DDBJ databases">
        <title>Leucothrix arctica sp. nov., isolated from Arctic seawater.</title>
        <authorList>
            <person name="Choi A."/>
            <person name="Baek K."/>
        </authorList>
    </citation>
    <scope>NUCLEOTIDE SEQUENCE [LARGE SCALE GENOMIC DNA]</scope>
    <source>
        <strain evidence="2 3">IMCC9719</strain>
    </source>
</reference>
<keyword evidence="1" id="KW-0175">Coiled coil</keyword>
<evidence type="ECO:0000313" key="3">
    <source>
        <dbReference type="Proteomes" id="UP000245506"/>
    </source>
</evidence>
<evidence type="ECO:0000256" key="1">
    <source>
        <dbReference type="SAM" id="Coils"/>
    </source>
</evidence>
<keyword evidence="3" id="KW-1185">Reference proteome</keyword>
<feature type="coiled-coil region" evidence="1">
    <location>
        <begin position="350"/>
        <end position="400"/>
    </location>
</feature>
<organism evidence="2 3">
    <name type="scientific">Leucothrix arctica</name>
    <dbReference type="NCBI Taxonomy" id="1481894"/>
    <lineage>
        <taxon>Bacteria</taxon>
        <taxon>Pseudomonadati</taxon>
        <taxon>Pseudomonadota</taxon>
        <taxon>Gammaproteobacteria</taxon>
        <taxon>Thiotrichales</taxon>
        <taxon>Thiotrichaceae</taxon>
        <taxon>Leucothrix</taxon>
    </lineage>
</organism>
<sequence length="517" mass="59704">MEVSMNTATAKQAIKQCFQSLTDEQLQQYHLNHDYFTGRPLGKPQVPHNRVEVDPSIQKKQRNLSRLNEVLYPTPTLGSVMGDALAALKLVPEKSISTDTVLLKKPSEGLVDRAKSWFDQYQVDGLESLLPAQADQLTEMNLAVIKRAFSHNTVLIQNVCMLSPFWLRSPLEWDEQSDGDLLEYLFVQYDAPAFLKSCWYDAADEESVRWLLCFVMYAQGGSLKALAKHFNWTLVSNKLWHELFSCPTDLSPQHAVLYAEFYRLGGWTEDFSCLMENESYVIDLLEPISEESRDFWYDTCRWTISHQLELAAEENTKVLWWARHQFTEHARNGESYRLQGRSQAKVLDSIAEYELEKHRFEQARARMAARAVQVSMARGAERERLRLENIEEQAARRERQHFNYFDYEEMDATWASHGWNWSTFIHGKNWRFTELTTSQQLRDEGNAMSHCVGSYTGSCVNQDSAIFSLRDEAGRVATVEVDPVLKEVNQAQGKCNSDLRKAAQSVIEKWIKEVVLR</sequence>
<protein>
    <submittedName>
        <fullName evidence="2">Uncharacterized protein</fullName>
    </submittedName>
</protein>
<gene>
    <name evidence="2" type="ORF">DKT75_18765</name>
</gene>
<dbReference type="Proteomes" id="UP000245506">
    <property type="component" value="Unassembled WGS sequence"/>
</dbReference>
<dbReference type="EMBL" id="QGKL01000042">
    <property type="protein sequence ID" value="PWQ93656.1"/>
    <property type="molecule type" value="Genomic_DNA"/>
</dbReference>
<dbReference type="InterPro" id="IPR025586">
    <property type="entry name" value="PcfJ"/>
</dbReference>